<feature type="transmembrane region" description="Helical" evidence="7">
    <location>
        <begin position="263"/>
        <end position="284"/>
    </location>
</feature>
<feature type="domain" description="Major facilitator superfamily (MFS) profile" evidence="8">
    <location>
        <begin position="9"/>
        <end position="447"/>
    </location>
</feature>
<feature type="transmembrane region" description="Helical" evidence="7">
    <location>
        <begin position="221"/>
        <end position="242"/>
    </location>
</feature>
<dbReference type="Pfam" id="PF07690">
    <property type="entry name" value="MFS_1"/>
    <property type="match status" value="1"/>
</dbReference>
<feature type="transmembrane region" description="Helical" evidence="7">
    <location>
        <begin position="330"/>
        <end position="348"/>
    </location>
</feature>
<feature type="transmembrane region" description="Helical" evidence="7">
    <location>
        <begin position="423"/>
        <end position="443"/>
    </location>
</feature>
<keyword evidence="3" id="KW-1003">Cell membrane</keyword>
<evidence type="ECO:0000259" key="8">
    <source>
        <dbReference type="PROSITE" id="PS50850"/>
    </source>
</evidence>
<feature type="transmembrane region" description="Helical" evidence="7">
    <location>
        <begin position="75"/>
        <end position="94"/>
    </location>
</feature>
<feature type="transmembrane region" description="Helical" evidence="7">
    <location>
        <begin position="162"/>
        <end position="183"/>
    </location>
</feature>
<evidence type="ECO:0000256" key="4">
    <source>
        <dbReference type="ARBA" id="ARBA00022692"/>
    </source>
</evidence>
<evidence type="ECO:0000256" key="2">
    <source>
        <dbReference type="ARBA" id="ARBA00022448"/>
    </source>
</evidence>
<feature type="transmembrane region" description="Helical" evidence="7">
    <location>
        <begin position="354"/>
        <end position="373"/>
    </location>
</feature>
<dbReference type="PANTHER" id="PTHR42718">
    <property type="entry name" value="MAJOR FACILITATOR SUPERFAMILY MULTIDRUG TRANSPORTER MFSC"/>
    <property type="match status" value="1"/>
</dbReference>
<evidence type="ECO:0000256" key="7">
    <source>
        <dbReference type="SAM" id="Phobius"/>
    </source>
</evidence>
<keyword evidence="5 7" id="KW-1133">Transmembrane helix</keyword>
<feature type="transmembrane region" description="Helical" evidence="7">
    <location>
        <begin position="47"/>
        <end position="63"/>
    </location>
</feature>
<dbReference type="InterPro" id="IPR011701">
    <property type="entry name" value="MFS"/>
</dbReference>
<feature type="transmembrane region" description="Helical" evidence="7">
    <location>
        <begin position="100"/>
        <end position="123"/>
    </location>
</feature>
<feature type="transmembrane region" description="Helical" evidence="7">
    <location>
        <begin position="135"/>
        <end position="156"/>
    </location>
</feature>
<dbReference type="InterPro" id="IPR020846">
    <property type="entry name" value="MFS_dom"/>
</dbReference>
<keyword evidence="4 7" id="KW-0812">Transmembrane</keyword>
<sequence>MVSKSRWGVLAVAALAQLTVVLDVSVVNIALPEIDTALTLSTKDIQWVAGGYSLAFAAALLAGARVADTHGARRVFIIGTTAFVAASVAGGLAPTGSVLIAARIAQGLAAAVVSPATFTLLTTTYPEGPTRTRALAVWTAVSVAGGGVGNIVGGALTEYISWRSVLLINLPIGIAVLLMTFRYVPRPVLSNRPSVDLAGAALGAAALGGCTLAVTELGDDGSTSVASAAALLGIVGTVGFVVRLRRSPNPLVPARLLANRILVTGNALTLLTGAVFQVPIWFFLTYRMQQSLHLSPVRTAFGFLPLTTAVVITSIALTPRLLDKHPPHRIAAAGAALASIGLMCASLASTHSDAYFLAIGIPSILIGVGGGLLNTPLATAVSSGVAPDDAGAASGLMNTSKQFGGALGLAALTLATGLADFRLACAVMAVLLAVTAAFSFALLRSTVAAR</sequence>
<keyword evidence="10" id="KW-1185">Reference proteome</keyword>
<reference evidence="9 10" key="1">
    <citation type="submission" date="2024-03" db="EMBL/GenBank/DDBJ databases">
        <title>Natural products discovery in diverse microorganisms through a two-stage MS feature dereplication strategy.</title>
        <authorList>
            <person name="Zhang R."/>
        </authorList>
    </citation>
    <scope>NUCLEOTIDE SEQUENCE [LARGE SCALE GENOMIC DNA]</scope>
    <source>
        <strain evidence="9 10">18930</strain>
    </source>
</reference>
<protein>
    <submittedName>
        <fullName evidence="9">MFS transporter</fullName>
    </submittedName>
</protein>
<dbReference type="Gene3D" id="1.20.1720.10">
    <property type="entry name" value="Multidrug resistance protein D"/>
    <property type="match status" value="1"/>
</dbReference>
<dbReference type="RefSeq" id="WP_338888830.1">
    <property type="nucleotide sequence ID" value="NZ_CP147846.1"/>
</dbReference>
<keyword evidence="2" id="KW-0813">Transport</keyword>
<dbReference type="InterPro" id="IPR036259">
    <property type="entry name" value="MFS_trans_sf"/>
</dbReference>
<keyword evidence="6 7" id="KW-0472">Membrane</keyword>
<dbReference type="SUPFAM" id="SSF103473">
    <property type="entry name" value="MFS general substrate transporter"/>
    <property type="match status" value="1"/>
</dbReference>
<evidence type="ECO:0000256" key="1">
    <source>
        <dbReference type="ARBA" id="ARBA00004651"/>
    </source>
</evidence>
<proteinExistence type="predicted"/>
<dbReference type="Proteomes" id="UP001432000">
    <property type="component" value="Chromosome"/>
</dbReference>
<evidence type="ECO:0000313" key="9">
    <source>
        <dbReference type="EMBL" id="WXG68555.1"/>
    </source>
</evidence>
<dbReference type="PANTHER" id="PTHR42718:SF46">
    <property type="entry name" value="BLR6921 PROTEIN"/>
    <property type="match status" value="1"/>
</dbReference>
<evidence type="ECO:0000313" key="10">
    <source>
        <dbReference type="Proteomes" id="UP001432000"/>
    </source>
</evidence>
<evidence type="ECO:0000256" key="3">
    <source>
        <dbReference type="ARBA" id="ARBA00022475"/>
    </source>
</evidence>
<dbReference type="PROSITE" id="PS50850">
    <property type="entry name" value="MFS"/>
    <property type="match status" value="1"/>
</dbReference>
<dbReference type="EMBL" id="CP147846">
    <property type="protein sequence ID" value="WXG68555.1"/>
    <property type="molecule type" value="Genomic_DNA"/>
</dbReference>
<organism evidence="9 10">
    <name type="scientific">Rhodococcus sovatensis</name>
    <dbReference type="NCBI Taxonomy" id="1805840"/>
    <lineage>
        <taxon>Bacteria</taxon>
        <taxon>Bacillati</taxon>
        <taxon>Actinomycetota</taxon>
        <taxon>Actinomycetes</taxon>
        <taxon>Mycobacteriales</taxon>
        <taxon>Nocardiaceae</taxon>
        <taxon>Rhodococcus</taxon>
    </lineage>
</organism>
<dbReference type="Gene3D" id="1.20.1250.20">
    <property type="entry name" value="MFS general substrate transporter like domains"/>
    <property type="match status" value="1"/>
</dbReference>
<evidence type="ECO:0000256" key="5">
    <source>
        <dbReference type="ARBA" id="ARBA00022989"/>
    </source>
</evidence>
<name>A0ABZ2PJX9_9NOCA</name>
<evidence type="ECO:0000256" key="6">
    <source>
        <dbReference type="ARBA" id="ARBA00023136"/>
    </source>
</evidence>
<feature type="transmembrane region" description="Helical" evidence="7">
    <location>
        <begin position="195"/>
        <end position="215"/>
    </location>
</feature>
<gene>
    <name evidence="9" type="ORF">WDS16_25760</name>
</gene>
<dbReference type="CDD" id="cd17321">
    <property type="entry name" value="MFS_MMR_MDR_like"/>
    <property type="match status" value="1"/>
</dbReference>
<accession>A0ABZ2PJX9</accession>
<comment type="subcellular location">
    <subcellularLocation>
        <location evidence="1">Cell membrane</location>
        <topology evidence="1">Multi-pass membrane protein</topology>
    </subcellularLocation>
</comment>
<feature type="transmembrane region" description="Helical" evidence="7">
    <location>
        <begin position="296"/>
        <end position="318"/>
    </location>
</feature>